<protein>
    <submittedName>
        <fullName evidence="15 16">Ku domain-containing protein</fullName>
    </submittedName>
</protein>
<evidence type="ECO:0000313" key="16">
    <source>
        <dbReference type="WBParaSite" id="MBELARI_LOCUS295"/>
    </source>
</evidence>
<feature type="compositionally biased region" description="Basic and acidic residues" evidence="12">
    <location>
        <begin position="587"/>
        <end position="604"/>
    </location>
</feature>
<dbReference type="SMART" id="SM00559">
    <property type="entry name" value="Ku78"/>
    <property type="match status" value="1"/>
</dbReference>
<dbReference type="AlphaFoldDB" id="A0AAF3F7T6"/>
<keyword evidence="8" id="KW-0238">DNA-binding</keyword>
<dbReference type="WBParaSite" id="MBELARI_LOCUS18170">
    <property type="protein sequence ID" value="MBELARI_LOCUS18170"/>
    <property type="gene ID" value="MBELARI_LOCUS18170"/>
</dbReference>
<dbReference type="GO" id="GO:0042162">
    <property type="term" value="F:telomeric DNA binding"/>
    <property type="evidence" value="ECO:0007669"/>
    <property type="project" value="InterPro"/>
</dbReference>
<evidence type="ECO:0000256" key="6">
    <source>
        <dbReference type="ARBA" id="ARBA00022806"/>
    </source>
</evidence>
<dbReference type="Pfam" id="PF02735">
    <property type="entry name" value="Ku"/>
    <property type="match status" value="1"/>
</dbReference>
<dbReference type="SUPFAM" id="SSF53300">
    <property type="entry name" value="vWA-like"/>
    <property type="match status" value="1"/>
</dbReference>
<dbReference type="Gene3D" id="3.40.50.410">
    <property type="entry name" value="von Willebrand factor, type A domain"/>
    <property type="match status" value="1"/>
</dbReference>
<dbReference type="GO" id="GO:0005524">
    <property type="term" value="F:ATP binding"/>
    <property type="evidence" value="ECO:0007669"/>
    <property type="project" value="UniProtKB-KW"/>
</dbReference>
<dbReference type="PANTHER" id="PTHR12604:SF2">
    <property type="entry name" value="X-RAY REPAIR CROSS-COMPLEMENTING PROTEIN 6"/>
    <property type="match status" value="1"/>
</dbReference>
<evidence type="ECO:0000256" key="3">
    <source>
        <dbReference type="ARBA" id="ARBA00022741"/>
    </source>
</evidence>
<keyword evidence="14" id="KW-1185">Reference proteome</keyword>
<dbReference type="GO" id="GO:0003678">
    <property type="term" value="F:DNA helicase activity"/>
    <property type="evidence" value="ECO:0007669"/>
    <property type="project" value="InterPro"/>
</dbReference>
<dbReference type="InterPro" id="IPR005160">
    <property type="entry name" value="Ku_C"/>
</dbReference>
<dbReference type="Gene3D" id="1.10.720.30">
    <property type="entry name" value="SAP domain"/>
    <property type="match status" value="1"/>
</dbReference>
<dbReference type="PIRSF" id="PIRSF003033">
    <property type="entry name" value="Ku70"/>
    <property type="match status" value="1"/>
</dbReference>
<evidence type="ECO:0000256" key="2">
    <source>
        <dbReference type="ARBA" id="ARBA00005240"/>
    </source>
</evidence>
<keyword evidence="3" id="KW-0547">Nucleotide-binding</keyword>
<dbReference type="Pfam" id="PF03731">
    <property type="entry name" value="Ku_N"/>
    <property type="match status" value="1"/>
</dbReference>
<dbReference type="WBParaSite" id="MBELARI_LOCUS295">
    <property type="protein sequence ID" value="MBELARI_LOCUS295"/>
    <property type="gene ID" value="MBELARI_LOCUS295"/>
</dbReference>
<evidence type="ECO:0000256" key="8">
    <source>
        <dbReference type="ARBA" id="ARBA00023125"/>
    </source>
</evidence>
<dbReference type="Pfam" id="PF03730">
    <property type="entry name" value="Ku_C"/>
    <property type="match status" value="1"/>
</dbReference>
<dbReference type="InterPro" id="IPR005161">
    <property type="entry name" value="Ku_N"/>
</dbReference>
<organism evidence="14 16">
    <name type="scientific">Mesorhabditis belari</name>
    <dbReference type="NCBI Taxonomy" id="2138241"/>
    <lineage>
        <taxon>Eukaryota</taxon>
        <taxon>Metazoa</taxon>
        <taxon>Ecdysozoa</taxon>
        <taxon>Nematoda</taxon>
        <taxon>Chromadorea</taxon>
        <taxon>Rhabditida</taxon>
        <taxon>Rhabditina</taxon>
        <taxon>Rhabditomorpha</taxon>
        <taxon>Rhabditoidea</taxon>
        <taxon>Rhabditidae</taxon>
        <taxon>Mesorhabditinae</taxon>
        <taxon>Mesorhabditis</taxon>
    </lineage>
</organism>
<dbReference type="GO" id="GO:0016787">
    <property type="term" value="F:hydrolase activity"/>
    <property type="evidence" value="ECO:0007669"/>
    <property type="project" value="UniProtKB-KW"/>
</dbReference>
<dbReference type="GO" id="GO:0003684">
    <property type="term" value="F:damaged DNA binding"/>
    <property type="evidence" value="ECO:0007669"/>
    <property type="project" value="InterPro"/>
</dbReference>
<keyword evidence="10" id="KW-0234">DNA repair</keyword>
<dbReference type="InterPro" id="IPR027388">
    <property type="entry name" value="Ku70_bridge/pillars_dom_sf"/>
</dbReference>
<sequence length="657" mass="73902">MADEGDDGVIDQMEENSNKKTTYFVVDGSKRMFEDDPSGEPYGKDCSFARAINAIYSFCVRLCVTEEALRHLVGVLVVNTTFTETDPEIAMGAENMKHIFPIGVLDKERVLELEGLVNGGDLENLFAELFGGHTTCNYQKMASYSKLNISYSSGTARRFTSWVHFTNQVNPFGENFKNHDEYRRMLRNLHDIEGRKPNELDTLRRPLRGKCSIFVLGDSNKLDDSDLTMWRTVDEDADIYDKDFETLIFKRTGALRAHSIVPFSLGPNLEFNVAVYSVIGQKTKPTPFAVHAKTGLPIKSVTTYKAEDDGQEEEQKDGALQDNSMLPPPGVPLQRHQLSNVRNVGGVKVVISQGERDLFYRYPKGLRLIEFCPLSKIDLWEHVRVPLSIRPHEMVHTGATSLYSHLFERMKKRQIAAICEYTGRANQKPRNVAIIPNEEQDPQEGLHEGLIVVELHDADDKLDIEKAFEEKLAPTEGEIWPAVNKKFVEAAKNLSTSIRKNKFTPTAYPNPHLQAFYTMLKREANLETPDNTSEKWKEAMVNEWDQIKPWFENSAIPASRIQKAQSAAQVFEEVGASATIKKPTPKRQKDDDEEKPAKKSKSDDNDGVNLKKLAQGGKLGSLTVALLKEYAGANKINFGSAKKKDDLIAAISTHYGI</sequence>
<keyword evidence="9" id="KW-0233">DNA recombination</keyword>
<dbReference type="SUPFAM" id="SSF100939">
    <property type="entry name" value="SPOC domain-like"/>
    <property type="match status" value="1"/>
</dbReference>
<evidence type="ECO:0000256" key="12">
    <source>
        <dbReference type="SAM" id="MobiDB-lite"/>
    </source>
</evidence>
<evidence type="ECO:0000256" key="5">
    <source>
        <dbReference type="ARBA" id="ARBA00022801"/>
    </source>
</evidence>
<comment type="similarity">
    <text evidence="2">Belongs to the ku70 family.</text>
</comment>
<dbReference type="GO" id="GO:0000723">
    <property type="term" value="P:telomere maintenance"/>
    <property type="evidence" value="ECO:0007669"/>
    <property type="project" value="InterPro"/>
</dbReference>
<dbReference type="InterPro" id="IPR006164">
    <property type="entry name" value="DNA_bd_Ku70/Ku80"/>
</dbReference>
<feature type="domain" description="Ku" evidence="13">
    <location>
        <begin position="330"/>
        <end position="472"/>
    </location>
</feature>
<dbReference type="GO" id="GO:0043564">
    <property type="term" value="C:Ku70:Ku80 complex"/>
    <property type="evidence" value="ECO:0007669"/>
    <property type="project" value="InterPro"/>
</dbReference>
<evidence type="ECO:0000256" key="7">
    <source>
        <dbReference type="ARBA" id="ARBA00022840"/>
    </source>
</evidence>
<dbReference type="Gene3D" id="2.40.290.10">
    <property type="match status" value="1"/>
</dbReference>
<dbReference type="InterPro" id="IPR016194">
    <property type="entry name" value="SPOC-like_C_dom_sf"/>
</dbReference>
<evidence type="ECO:0000256" key="10">
    <source>
        <dbReference type="ARBA" id="ARBA00023204"/>
    </source>
</evidence>
<comment type="subcellular location">
    <subcellularLocation>
        <location evidence="1">Nucleus</location>
    </subcellularLocation>
</comment>
<evidence type="ECO:0000256" key="4">
    <source>
        <dbReference type="ARBA" id="ARBA00022763"/>
    </source>
</evidence>
<dbReference type="Proteomes" id="UP000887575">
    <property type="component" value="Unassembled WGS sequence"/>
</dbReference>
<evidence type="ECO:0000259" key="13">
    <source>
        <dbReference type="SMART" id="SM00559"/>
    </source>
</evidence>
<keyword evidence="4" id="KW-0227">DNA damage</keyword>
<dbReference type="GO" id="GO:0006303">
    <property type="term" value="P:double-strand break repair via nonhomologous end joining"/>
    <property type="evidence" value="ECO:0007669"/>
    <property type="project" value="InterPro"/>
</dbReference>
<dbReference type="InterPro" id="IPR006165">
    <property type="entry name" value="Ku70"/>
</dbReference>
<evidence type="ECO:0000256" key="9">
    <source>
        <dbReference type="ARBA" id="ARBA00023172"/>
    </source>
</evidence>
<keyword evidence="6" id="KW-0347">Helicase</keyword>
<feature type="region of interest" description="Disordered" evidence="12">
    <location>
        <begin position="576"/>
        <end position="610"/>
    </location>
</feature>
<dbReference type="Gene3D" id="1.10.1600.10">
    <property type="match status" value="1"/>
</dbReference>
<evidence type="ECO:0000313" key="15">
    <source>
        <dbReference type="WBParaSite" id="MBELARI_LOCUS18170"/>
    </source>
</evidence>
<dbReference type="InterPro" id="IPR036361">
    <property type="entry name" value="SAP_dom_sf"/>
</dbReference>
<keyword evidence="5" id="KW-0378">Hydrolase</keyword>
<keyword evidence="7" id="KW-0067">ATP-binding</keyword>
<reference evidence="15 16" key="1">
    <citation type="submission" date="2024-02" db="UniProtKB">
        <authorList>
            <consortium name="WormBaseParasite"/>
        </authorList>
    </citation>
    <scope>IDENTIFICATION</scope>
</reference>
<name>A0AAF3F7T6_9BILA</name>
<evidence type="ECO:0000256" key="1">
    <source>
        <dbReference type="ARBA" id="ARBA00004123"/>
    </source>
</evidence>
<keyword evidence="11" id="KW-0539">Nucleus</keyword>
<feature type="region of interest" description="Disordered" evidence="12">
    <location>
        <begin position="306"/>
        <end position="329"/>
    </location>
</feature>
<accession>A0AAF3F7T6</accession>
<proteinExistence type="inferred from homology"/>
<dbReference type="GO" id="GO:0003690">
    <property type="term" value="F:double-stranded DNA binding"/>
    <property type="evidence" value="ECO:0007669"/>
    <property type="project" value="TreeGrafter"/>
</dbReference>
<dbReference type="Gene3D" id="4.10.970.10">
    <property type="entry name" value="Ku70, bridge and pillars"/>
    <property type="match status" value="1"/>
</dbReference>
<evidence type="ECO:0000313" key="14">
    <source>
        <dbReference type="Proteomes" id="UP000887575"/>
    </source>
</evidence>
<evidence type="ECO:0000256" key="11">
    <source>
        <dbReference type="ARBA" id="ARBA00023242"/>
    </source>
</evidence>
<dbReference type="PANTHER" id="PTHR12604">
    <property type="entry name" value="KU AUTOANTIGEN DNA HELICASE"/>
    <property type="match status" value="1"/>
</dbReference>
<dbReference type="GO" id="GO:0006310">
    <property type="term" value="P:DNA recombination"/>
    <property type="evidence" value="ECO:0007669"/>
    <property type="project" value="UniProtKB-KW"/>
</dbReference>
<dbReference type="InterPro" id="IPR036465">
    <property type="entry name" value="vWFA_dom_sf"/>
</dbReference>